<evidence type="ECO:0000313" key="2">
    <source>
        <dbReference type="EMBL" id="AWW13681.1"/>
    </source>
</evidence>
<dbReference type="AlphaFoldDB" id="A0A2Z4HFY1"/>
<accession>A0A2Z4HFY1</accession>
<proteinExistence type="predicted"/>
<name>A0A2Z4HFY1_9EUKA</name>
<dbReference type="GeneID" id="37543790"/>
<evidence type="ECO:0000313" key="1">
    <source>
        <dbReference type="EMBL" id="AWW13680.1"/>
    </source>
</evidence>
<dbReference type="EMBL" id="MG601102">
    <property type="protein sequence ID" value="AWW13680.1"/>
    <property type="molecule type" value="Genomic_DNA"/>
</dbReference>
<keyword evidence="1" id="KW-0934">Plastid</keyword>
<gene>
    <name evidence="1" type="primary">orf2</name>
    <name evidence="2" type="synonym">orf17</name>
</gene>
<geneLocation type="plastid" evidence="1"/>
<dbReference type="EMBL" id="MG601102">
    <property type="protein sequence ID" value="AWW13681.1"/>
    <property type="molecule type" value="Genomic_DNA"/>
</dbReference>
<reference evidence="1" key="1">
    <citation type="journal article" date="2018" name="Adv. Bot. Res.">
        <title>Chapter Four - Comparative Plastid Genomics of Glaucophytes species.</title>
        <authorList>
            <person name="Reyes-Prieto A."/>
            <person name="Russell S."/>
            <person name="Figueroa-Martinez F."/>
            <person name="Jackson C."/>
        </authorList>
    </citation>
    <scope>NUCLEOTIDE SEQUENCE</scope>
    <source>
        <strain evidence="1">NIES-764</strain>
    </source>
</reference>
<dbReference type="RefSeq" id="YP_009504485.1">
    <property type="nucleotide sequence ID" value="NC_038215.1"/>
</dbReference>
<sequence>MNNINNNNNDNNIINLKEVLDVCEFVRIYHENRNNPQIRYLMNQEITYRQLIANNREFAEFVVLYSDQVRNILKFHHYFWDLLAFDLIVEDITFANQAKLTQKEVAFWADKLPYLLLLKKTGKLADVFLNDLDFIRNFLIILKENDHFFENSDSI</sequence>
<protein>
    <submittedName>
        <fullName evidence="1">Uncharacterized protein</fullName>
    </submittedName>
</protein>
<organism evidence="1">
    <name type="scientific">Cyanophora sudae</name>
    <dbReference type="NCBI Taxonomy" id="1522369"/>
    <lineage>
        <taxon>Eukaryota</taxon>
        <taxon>Glaucocystophyceae</taxon>
        <taxon>Cyanophorales</taxon>
        <taxon>Cyanophoraceae</taxon>
        <taxon>Cyanophora</taxon>
    </lineage>
</organism>